<dbReference type="Pfam" id="PF04402">
    <property type="entry name" value="SIMPL"/>
    <property type="match status" value="1"/>
</dbReference>
<accession>A0ABX0XQP9</accession>
<dbReference type="PANTHER" id="PTHR34387">
    <property type="entry name" value="SLR1258 PROTEIN"/>
    <property type="match status" value="1"/>
</dbReference>
<reference evidence="2 3" key="1">
    <citation type="submission" date="2020-03" db="EMBL/GenBank/DDBJ databases">
        <title>Genomic Encyclopedia of Type Strains, Phase IV (KMG-IV): sequencing the most valuable type-strain genomes for metagenomic binning, comparative biology and taxonomic classification.</title>
        <authorList>
            <person name="Goeker M."/>
        </authorList>
    </citation>
    <scope>NUCLEOTIDE SEQUENCE [LARGE SCALE GENOMIC DNA]</scope>
    <source>
        <strain evidence="2 3">DSM 27651</strain>
    </source>
</reference>
<protein>
    <recommendedName>
        <fullName evidence="4">DUF541 domain-containing protein</fullName>
    </recommendedName>
</protein>
<gene>
    <name evidence="2" type="ORF">GGR88_002623</name>
</gene>
<feature type="signal peptide" evidence="1">
    <location>
        <begin position="1"/>
        <end position="18"/>
    </location>
</feature>
<evidence type="ECO:0008006" key="4">
    <source>
        <dbReference type="Google" id="ProtNLM"/>
    </source>
</evidence>
<name>A0ABX0XQP9_9SPHN</name>
<keyword evidence="3" id="KW-1185">Reference proteome</keyword>
<proteinExistence type="predicted"/>
<dbReference type="InterPro" id="IPR052022">
    <property type="entry name" value="26kDa_periplasmic_antigen"/>
</dbReference>
<dbReference type="Gene3D" id="3.30.70.2970">
    <property type="entry name" value="Protein of unknown function (DUF541), domain 2"/>
    <property type="match status" value="1"/>
</dbReference>
<keyword evidence="1" id="KW-0732">Signal</keyword>
<comment type="caution">
    <text evidence="2">The sequence shown here is derived from an EMBL/GenBank/DDBJ whole genome shotgun (WGS) entry which is preliminary data.</text>
</comment>
<dbReference type="EMBL" id="JAATJE010000002">
    <property type="protein sequence ID" value="NJC35109.1"/>
    <property type="molecule type" value="Genomic_DNA"/>
</dbReference>
<evidence type="ECO:0000256" key="1">
    <source>
        <dbReference type="SAM" id="SignalP"/>
    </source>
</evidence>
<evidence type="ECO:0000313" key="2">
    <source>
        <dbReference type="EMBL" id="NJC35109.1"/>
    </source>
</evidence>
<dbReference type="Proteomes" id="UP000734218">
    <property type="component" value="Unassembled WGS sequence"/>
</dbReference>
<feature type="chain" id="PRO_5045539235" description="DUF541 domain-containing protein" evidence="1">
    <location>
        <begin position="19"/>
        <end position="240"/>
    </location>
</feature>
<dbReference type="PANTHER" id="PTHR34387:SF1">
    <property type="entry name" value="PERIPLASMIC IMMUNOGENIC PROTEIN"/>
    <property type="match status" value="1"/>
</dbReference>
<organism evidence="2 3">
    <name type="scientific">Sphingomonas jejuensis</name>
    <dbReference type="NCBI Taxonomy" id="904715"/>
    <lineage>
        <taxon>Bacteria</taxon>
        <taxon>Pseudomonadati</taxon>
        <taxon>Pseudomonadota</taxon>
        <taxon>Alphaproteobacteria</taxon>
        <taxon>Sphingomonadales</taxon>
        <taxon>Sphingomonadaceae</taxon>
        <taxon>Sphingomonas</taxon>
    </lineage>
</organism>
<evidence type="ECO:0000313" key="3">
    <source>
        <dbReference type="Proteomes" id="UP000734218"/>
    </source>
</evidence>
<sequence>MPLFVAGGAMIASMPAAAQLAPVAPAPQPVAGTVLDVSAEGAVTRVPDIAIVRAGVVSQAATAAAAAEDNAGRMAAVVAALRRAGIAARDIQTAQLSLEPRYQYGENQPPVITGYQASNSVQIRFRHIARAGTVVDTLVREGANQIDGPTLTLDAPETALDEARTDAIRVARARAELYARAAGLRVARIVAIAESGSGLPPMPVPEMRMMARSEAASADTPIVPGEQRLTVTVQVRFELQ</sequence>
<dbReference type="Gene3D" id="3.30.110.170">
    <property type="entry name" value="Protein of unknown function (DUF541), domain 1"/>
    <property type="match status" value="1"/>
</dbReference>
<dbReference type="InterPro" id="IPR007497">
    <property type="entry name" value="SIMPL/DUF541"/>
</dbReference>